<dbReference type="InterPro" id="IPR010982">
    <property type="entry name" value="Lambda_DNA-bd_dom_sf"/>
</dbReference>
<feature type="domain" description="HTH cro/C1-type" evidence="3">
    <location>
        <begin position="13"/>
        <end position="45"/>
    </location>
</feature>
<dbReference type="Proteomes" id="UP000275232">
    <property type="component" value="Unassembled WGS sequence"/>
</dbReference>
<keyword evidence="2" id="KW-1133">Transmembrane helix</keyword>
<feature type="region of interest" description="Disordered" evidence="1">
    <location>
        <begin position="258"/>
        <end position="295"/>
    </location>
</feature>
<keyword evidence="2" id="KW-0812">Transmembrane</keyword>
<dbReference type="CDD" id="cd00093">
    <property type="entry name" value="HTH_XRE"/>
    <property type="match status" value="1"/>
</dbReference>
<dbReference type="GO" id="GO:0003677">
    <property type="term" value="F:DNA binding"/>
    <property type="evidence" value="ECO:0007669"/>
    <property type="project" value="InterPro"/>
</dbReference>
<dbReference type="Gene3D" id="1.10.260.40">
    <property type="entry name" value="lambda repressor-like DNA-binding domains"/>
    <property type="match status" value="1"/>
</dbReference>
<evidence type="ECO:0000259" key="3">
    <source>
        <dbReference type="PROSITE" id="PS50943"/>
    </source>
</evidence>
<evidence type="ECO:0000256" key="2">
    <source>
        <dbReference type="SAM" id="Phobius"/>
    </source>
</evidence>
<reference evidence="4 5" key="1">
    <citation type="submission" date="2018-11" db="EMBL/GenBank/DDBJ databases">
        <title>Erythrobacter spongiae sp. nov., isolated from a marine sponge.</title>
        <authorList>
            <person name="Zhuang L."/>
            <person name="Luo L."/>
        </authorList>
    </citation>
    <scope>NUCLEOTIDE SEQUENCE [LARGE SCALE GENOMIC DNA]</scope>
    <source>
        <strain evidence="4 5">HN-E23</strain>
    </source>
</reference>
<feature type="compositionally biased region" description="Low complexity" evidence="1">
    <location>
        <begin position="271"/>
        <end position="295"/>
    </location>
</feature>
<comment type="caution">
    <text evidence="4">The sequence shown here is derived from an EMBL/GenBank/DDBJ whole genome shotgun (WGS) entry which is preliminary data.</text>
</comment>
<dbReference type="OrthoDB" id="9790252at2"/>
<gene>
    <name evidence="4" type="ORF">EG799_10075</name>
</gene>
<evidence type="ECO:0000256" key="1">
    <source>
        <dbReference type="SAM" id="MobiDB-lite"/>
    </source>
</evidence>
<dbReference type="InterPro" id="IPR025194">
    <property type="entry name" value="RodZ-like_C"/>
</dbReference>
<dbReference type="PROSITE" id="PS50943">
    <property type="entry name" value="HTH_CROC1"/>
    <property type="match status" value="1"/>
</dbReference>
<organism evidence="4 5">
    <name type="scientific">Aurantiacibacter spongiae</name>
    <dbReference type="NCBI Taxonomy" id="2488860"/>
    <lineage>
        <taxon>Bacteria</taxon>
        <taxon>Pseudomonadati</taxon>
        <taxon>Pseudomonadota</taxon>
        <taxon>Alphaproteobacteria</taxon>
        <taxon>Sphingomonadales</taxon>
        <taxon>Erythrobacteraceae</taxon>
        <taxon>Aurantiacibacter</taxon>
    </lineage>
</organism>
<dbReference type="Pfam" id="PF13464">
    <property type="entry name" value="RodZ_C"/>
    <property type="match status" value="1"/>
</dbReference>
<dbReference type="EMBL" id="RPFZ01000001">
    <property type="protein sequence ID" value="RPF72798.1"/>
    <property type="molecule type" value="Genomic_DNA"/>
</dbReference>
<protein>
    <submittedName>
        <fullName evidence="4">Helix-turn-helix domain-containing protein</fullName>
    </submittedName>
</protein>
<name>A0A3N5DD61_9SPHN</name>
<sequence>MPDTAAAGVGPQLRAARERRGLTIDQVAAETRISERHLEHIEAGEFDALPGRTYAVGFAKTYAKTVGLDTADVAAMVREEMNVERPSERYGANRAGTFEPGDPNRSPGGRLVWFSLFAIILLAVGIFFAARVLFAPAADLPSLVEQEEAERAAQLAAQREREQQQAEPVDATGDVVFTAQGDAWVRFYDAQGRVLSEQTLSEGDTYTVPSDANGPQLLTGRPDLLAITIGGREVRKISNELETVSDVPVTAEALLARGGSGAGAGAGSAVGQGEPNAAPAPSAPALPAASPTPAT</sequence>
<dbReference type="SMART" id="SM00530">
    <property type="entry name" value="HTH_XRE"/>
    <property type="match status" value="1"/>
</dbReference>
<evidence type="ECO:0000313" key="5">
    <source>
        <dbReference type="Proteomes" id="UP000275232"/>
    </source>
</evidence>
<dbReference type="PANTHER" id="PTHR34475">
    <property type="match status" value="1"/>
</dbReference>
<keyword evidence="5" id="KW-1185">Reference proteome</keyword>
<proteinExistence type="predicted"/>
<dbReference type="InterPro" id="IPR050400">
    <property type="entry name" value="Bact_Cytoskel_RodZ"/>
</dbReference>
<dbReference type="AlphaFoldDB" id="A0A3N5DD61"/>
<dbReference type="PANTHER" id="PTHR34475:SF1">
    <property type="entry name" value="CYTOSKELETON PROTEIN RODZ"/>
    <property type="match status" value="1"/>
</dbReference>
<feature type="transmembrane region" description="Helical" evidence="2">
    <location>
        <begin position="111"/>
        <end position="134"/>
    </location>
</feature>
<dbReference type="InterPro" id="IPR001387">
    <property type="entry name" value="Cro/C1-type_HTH"/>
</dbReference>
<dbReference type="Pfam" id="PF13413">
    <property type="entry name" value="HTH_25"/>
    <property type="match status" value="1"/>
</dbReference>
<dbReference type="SUPFAM" id="SSF47413">
    <property type="entry name" value="lambda repressor-like DNA-binding domains"/>
    <property type="match status" value="1"/>
</dbReference>
<accession>A0A3N5DD61</accession>
<feature type="compositionally biased region" description="Gly residues" evidence="1">
    <location>
        <begin position="258"/>
        <end position="270"/>
    </location>
</feature>
<keyword evidence="2" id="KW-0472">Membrane</keyword>
<evidence type="ECO:0000313" key="4">
    <source>
        <dbReference type="EMBL" id="RPF72798.1"/>
    </source>
</evidence>